<accession>A0A544TUE0</accession>
<dbReference type="Proteomes" id="UP000316626">
    <property type="component" value="Unassembled WGS sequence"/>
</dbReference>
<name>A0A544TUE0_9BACI</name>
<protein>
    <submittedName>
        <fullName evidence="4">LysM peptidoglycan-binding domain-containing protein</fullName>
    </submittedName>
</protein>
<feature type="transmembrane region" description="Helical" evidence="2">
    <location>
        <begin position="45"/>
        <end position="69"/>
    </location>
</feature>
<gene>
    <name evidence="4" type="ORF">FG384_05675</name>
</gene>
<keyword evidence="2" id="KW-1133">Transmembrane helix</keyword>
<dbReference type="InterPro" id="IPR018392">
    <property type="entry name" value="LysM"/>
</dbReference>
<evidence type="ECO:0000256" key="2">
    <source>
        <dbReference type="SAM" id="Phobius"/>
    </source>
</evidence>
<evidence type="ECO:0000313" key="4">
    <source>
        <dbReference type="EMBL" id="TQR21084.1"/>
    </source>
</evidence>
<feature type="region of interest" description="Disordered" evidence="1">
    <location>
        <begin position="92"/>
        <end position="162"/>
    </location>
</feature>
<feature type="compositionally biased region" description="Basic and acidic residues" evidence="1">
    <location>
        <begin position="1"/>
        <end position="27"/>
    </location>
</feature>
<dbReference type="CDD" id="cd00118">
    <property type="entry name" value="LysM"/>
    <property type="match status" value="1"/>
</dbReference>
<sequence length="208" mass="23936">MNNDDYQKKIDEHRQSIGHEDDQVESRRSRRATYSKKPKKKSKNLLLPSLFFVFILIPVCILIYVKFFYVPEVENEEVSSKGVIHVETKPISNVGNKEDNEESEDKEDSSSEKTETETNTETTAPKTEENDETNVEEPKQEQKEEVKTEPKEEIKAENQSKTHIVRENETLYRIAMNYYNNPDAVEKIKAANGLSSNNISAGQQLILP</sequence>
<dbReference type="OrthoDB" id="2583609at2"/>
<dbReference type="InterPro" id="IPR036779">
    <property type="entry name" value="LysM_dom_sf"/>
</dbReference>
<dbReference type="AlphaFoldDB" id="A0A544TUE0"/>
<feature type="compositionally biased region" description="Basic and acidic residues" evidence="1">
    <location>
        <begin position="136"/>
        <end position="162"/>
    </location>
</feature>
<feature type="domain" description="LysM" evidence="3">
    <location>
        <begin position="161"/>
        <end position="207"/>
    </location>
</feature>
<keyword evidence="2" id="KW-0812">Transmembrane</keyword>
<dbReference type="Gene3D" id="3.10.350.10">
    <property type="entry name" value="LysM domain"/>
    <property type="match status" value="1"/>
</dbReference>
<dbReference type="RefSeq" id="WP_142641614.1">
    <property type="nucleotide sequence ID" value="NZ_VDGI01000003.1"/>
</dbReference>
<proteinExistence type="predicted"/>
<feature type="region of interest" description="Disordered" evidence="1">
    <location>
        <begin position="1"/>
        <end position="39"/>
    </location>
</feature>
<dbReference type="SUPFAM" id="SSF54106">
    <property type="entry name" value="LysM domain"/>
    <property type="match status" value="1"/>
</dbReference>
<dbReference type="EMBL" id="VDGI01000003">
    <property type="protein sequence ID" value="TQR21084.1"/>
    <property type="molecule type" value="Genomic_DNA"/>
</dbReference>
<keyword evidence="5" id="KW-1185">Reference proteome</keyword>
<dbReference type="PROSITE" id="PS51782">
    <property type="entry name" value="LYSM"/>
    <property type="match status" value="1"/>
</dbReference>
<dbReference type="SMART" id="SM00257">
    <property type="entry name" value="LysM"/>
    <property type="match status" value="1"/>
</dbReference>
<comment type="caution">
    <text evidence="4">The sequence shown here is derived from an EMBL/GenBank/DDBJ whole genome shotgun (WGS) entry which is preliminary data.</text>
</comment>
<keyword evidence="2" id="KW-0472">Membrane</keyword>
<evidence type="ECO:0000256" key="1">
    <source>
        <dbReference type="SAM" id="MobiDB-lite"/>
    </source>
</evidence>
<evidence type="ECO:0000259" key="3">
    <source>
        <dbReference type="PROSITE" id="PS51782"/>
    </source>
</evidence>
<reference evidence="4 5" key="1">
    <citation type="submission" date="2019-06" db="EMBL/GenBank/DDBJ databases">
        <title>Psychrobacillus vulpis sp. nov., a new species isolated from feces of a red fox that inhabits in The Tablas de Daimiel Natural Park, Albacete, Spain.</title>
        <authorList>
            <person name="Rodriguez M."/>
            <person name="Reina J.C."/>
            <person name="Bejar V."/>
            <person name="Llamas I."/>
        </authorList>
    </citation>
    <scope>NUCLEOTIDE SEQUENCE [LARGE SCALE GENOMIC DNA]</scope>
    <source>
        <strain evidence="4 5">Z8</strain>
    </source>
</reference>
<feature type="compositionally biased region" description="Basic residues" evidence="1">
    <location>
        <begin position="28"/>
        <end position="39"/>
    </location>
</feature>
<dbReference type="Pfam" id="PF01476">
    <property type="entry name" value="LysM"/>
    <property type="match status" value="1"/>
</dbReference>
<evidence type="ECO:0000313" key="5">
    <source>
        <dbReference type="Proteomes" id="UP000316626"/>
    </source>
</evidence>
<organism evidence="4 5">
    <name type="scientific">Psychrobacillus vulpis</name>
    <dbReference type="NCBI Taxonomy" id="2325572"/>
    <lineage>
        <taxon>Bacteria</taxon>
        <taxon>Bacillati</taxon>
        <taxon>Bacillota</taxon>
        <taxon>Bacilli</taxon>
        <taxon>Bacillales</taxon>
        <taxon>Bacillaceae</taxon>
        <taxon>Psychrobacillus</taxon>
    </lineage>
</organism>